<keyword evidence="1" id="KW-0408">Iron</keyword>
<dbReference type="Proteomes" id="UP000836841">
    <property type="component" value="Chromosome 3"/>
</dbReference>
<dbReference type="AlphaFoldDB" id="A0AAU9RVA9"/>
<evidence type="ECO:0000256" key="1">
    <source>
        <dbReference type="ARBA" id="ARBA00022714"/>
    </source>
</evidence>
<name>A0AAU9RVA9_THLAR</name>
<dbReference type="EMBL" id="OU466859">
    <property type="protein sequence ID" value="CAH2052992.1"/>
    <property type="molecule type" value="Genomic_DNA"/>
</dbReference>
<keyword evidence="1" id="KW-0411">Iron-sulfur</keyword>
<dbReference type="PANTHER" id="PTHR43112:SF10">
    <property type="entry name" value="FERREDOXIN C 2, CHLOROPLASTIC"/>
    <property type="match status" value="1"/>
</dbReference>
<sequence>SATKFSDQSPIFSDIPSRSYDVPTDRGSLVVPSHKVTVHDRQQGVVHEFEFPETLNFGKMLLFWCSITTAMYDLECRDSSCCTSCVVRVKSGELRQPQALGISAELKSHSGSYICDLARNTCGLETRETICDDDIVCGKMGQGLI</sequence>
<protein>
    <submittedName>
        <fullName evidence="2">Uncharacterized protein</fullName>
    </submittedName>
</protein>
<dbReference type="PANTHER" id="PTHR43112">
    <property type="entry name" value="FERREDOXIN"/>
    <property type="match status" value="1"/>
</dbReference>
<organism evidence="2 3">
    <name type="scientific">Thlaspi arvense</name>
    <name type="common">Field penny-cress</name>
    <dbReference type="NCBI Taxonomy" id="13288"/>
    <lineage>
        <taxon>Eukaryota</taxon>
        <taxon>Viridiplantae</taxon>
        <taxon>Streptophyta</taxon>
        <taxon>Embryophyta</taxon>
        <taxon>Tracheophyta</taxon>
        <taxon>Spermatophyta</taxon>
        <taxon>Magnoliopsida</taxon>
        <taxon>eudicotyledons</taxon>
        <taxon>Gunneridae</taxon>
        <taxon>Pentapetalae</taxon>
        <taxon>rosids</taxon>
        <taxon>malvids</taxon>
        <taxon>Brassicales</taxon>
        <taxon>Brassicaceae</taxon>
        <taxon>Thlaspideae</taxon>
        <taxon>Thlaspi</taxon>
    </lineage>
</organism>
<dbReference type="GO" id="GO:0051537">
    <property type="term" value="F:2 iron, 2 sulfur cluster binding"/>
    <property type="evidence" value="ECO:0007669"/>
    <property type="project" value="UniProtKB-KW"/>
</dbReference>
<dbReference type="GO" id="GO:0009507">
    <property type="term" value="C:chloroplast"/>
    <property type="evidence" value="ECO:0007669"/>
    <property type="project" value="TreeGrafter"/>
</dbReference>
<evidence type="ECO:0000313" key="2">
    <source>
        <dbReference type="EMBL" id="CAH2052992.1"/>
    </source>
</evidence>
<proteinExistence type="predicted"/>
<dbReference type="SUPFAM" id="SSF54292">
    <property type="entry name" value="2Fe-2S ferredoxin-like"/>
    <property type="match status" value="1"/>
</dbReference>
<accession>A0AAU9RVA9</accession>
<keyword evidence="1" id="KW-0479">Metal-binding</keyword>
<reference evidence="2 3" key="1">
    <citation type="submission" date="2022-03" db="EMBL/GenBank/DDBJ databases">
        <authorList>
            <person name="Nunn A."/>
            <person name="Chopra R."/>
            <person name="Nunn A."/>
            <person name="Contreras Garrido A."/>
        </authorList>
    </citation>
    <scope>NUCLEOTIDE SEQUENCE [LARGE SCALE GENOMIC DNA]</scope>
</reference>
<feature type="non-terminal residue" evidence="2">
    <location>
        <position position="1"/>
    </location>
</feature>
<feature type="non-terminal residue" evidence="2">
    <location>
        <position position="145"/>
    </location>
</feature>
<evidence type="ECO:0000313" key="3">
    <source>
        <dbReference type="Proteomes" id="UP000836841"/>
    </source>
</evidence>
<gene>
    <name evidence="2" type="ORF">TAV2_LOCUS11788</name>
</gene>
<dbReference type="InterPro" id="IPR036010">
    <property type="entry name" value="2Fe-2S_ferredoxin-like_sf"/>
</dbReference>
<keyword evidence="3" id="KW-1185">Reference proteome</keyword>
<keyword evidence="1" id="KW-0001">2Fe-2S</keyword>